<accession>A0AA38IB65</accession>
<comment type="caution">
    <text evidence="1">The sequence shown here is derived from an EMBL/GenBank/DDBJ whole genome shotgun (WGS) entry which is preliminary data.</text>
</comment>
<sequence>MAFSTLQLRRSYNYQGSGGGVQFLKNVLQSQRSRNRERRNNQIENLLEKLLQQRDSPFEDGTMKCFVTKVWNPVTVDTRDILNAIVVLDHHFQEEPHNRDLTDI</sequence>
<organism evidence="1 2">
    <name type="scientific">Zophobas morio</name>
    <dbReference type="NCBI Taxonomy" id="2755281"/>
    <lineage>
        <taxon>Eukaryota</taxon>
        <taxon>Metazoa</taxon>
        <taxon>Ecdysozoa</taxon>
        <taxon>Arthropoda</taxon>
        <taxon>Hexapoda</taxon>
        <taxon>Insecta</taxon>
        <taxon>Pterygota</taxon>
        <taxon>Neoptera</taxon>
        <taxon>Endopterygota</taxon>
        <taxon>Coleoptera</taxon>
        <taxon>Polyphaga</taxon>
        <taxon>Cucujiformia</taxon>
        <taxon>Tenebrionidae</taxon>
        <taxon>Zophobas</taxon>
    </lineage>
</organism>
<gene>
    <name evidence="1" type="ORF">Zmor_018257</name>
</gene>
<dbReference type="Proteomes" id="UP001168821">
    <property type="component" value="Unassembled WGS sequence"/>
</dbReference>
<dbReference type="AlphaFoldDB" id="A0AA38IB65"/>
<name>A0AA38IB65_9CUCU</name>
<evidence type="ECO:0000313" key="2">
    <source>
        <dbReference type="Proteomes" id="UP001168821"/>
    </source>
</evidence>
<protein>
    <submittedName>
        <fullName evidence="1">Uncharacterized protein</fullName>
    </submittedName>
</protein>
<reference evidence="1" key="1">
    <citation type="journal article" date="2023" name="G3 (Bethesda)">
        <title>Whole genome assemblies of Zophobas morio and Tenebrio molitor.</title>
        <authorList>
            <person name="Kaur S."/>
            <person name="Stinson S.A."/>
            <person name="diCenzo G.C."/>
        </authorList>
    </citation>
    <scope>NUCLEOTIDE SEQUENCE</scope>
    <source>
        <strain evidence="1">QUZm001</strain>
    </source>
</reference>
<proteinExistence type="predicted"/>
<keyword evidence="2" id="KW-1185">Reference proteome</keyword>
<dbReference type="EMBL" id="JALNTZ010000005">
    <property type="protein sequence ID" value="KAJ3652278.1"/>
    <property type="molecule type" value="Genomic_DNA"/>
</dbReference>
<evidence type="ECO:0000313" key="1">
    <source>
        <dbReference type="EMBL" id="KAJ3652278.1"/>
    </source>
</evidence>